<dbReference type="Proteomes" id="UP001053296">
    <property type="component" value="Chromosome"/>
</dbReference>
<evidence type="ECO:0000313" key="4">
    <source>
        <dbReference type="Proteomes" id="UP001053296"/>
    </source>
</evidence>
<dbReference type="RefSeq" id="WP_229592819.1">
    <property type="nucleotide sequence ID" value="NZ_AP024485.1"/>
</dbReference>
<dbReference type="PROSITE" id="PS51257">
    <property type="entry name" value="PROKAR_LIPOPROTEIN"/>
    <property type="match status" value="1"/>
</dbReference>
<keyword evidence="1" id="KW-0732">Signal</keyword>
<organism evidence="3 4">
    <name type="scientific">Pseudodesulfovibrio sediminis</name>
    <dbReference type="NCBI Taxonomy" id="2810563"/>
    <lineage>
        <taxon>Bacteria</taxon>
        <taxon>Pseudomonadati</taxon>
        <taxon>Thermodesulfobacteriota</taxon>
        <taxon>Desulfovibrionia</taxon>
        <taxon>Desulfovibrionales</taxon>
        <taxon>Desulfovibrionaceae</taxon>
    </lineage>
</organism>
<evidence type="ECO:0000256" key="1">
    <source>
        <dbReference type="SAM" id="SignalP"/>
    </source>
</evidence>
<dbReference type="Pfam" id="PF16036">
    <property type="entry name" value="Chalcone_3"/>
    <property type="match status" value="1"/>
</dbReference>
<feature type="signal peptide" evidence="1">
    <location>
        <begin position="1"/>
        <end position="22"/>
    </location>
</feature>
<protein>
    <recommendedName>
        <fullName evidence="2">Chalcone isomerase domain-containing protein</fullName>
    </recommendedName>
</protein>
<name>A0ABM8I310_9BACT</name>
<evidence type="ECO:0000259" key="2">
    <source>
        <dbReference type="Pfam" id="PF16036"/>
    </source>
</evidence>
<proteinExistence type="predicted"/>
<keyword evidence="4" id="KW-1185">Reference proteome</keyword>
<feature type="chain" id="PRO_5045272120" description="Chalcone isomerase domain-containing protein" evidence="1">
    <location>
        <begin position="23"/>
        <end position="187"/>
    </location>
</feature>
<dbReference type="Gene3D" id="3.50.70.10">
    <property type="match status" value="1"/>
</dbReference>
<sequence>MKYASIIVALLISLACITPARSAEEAGVIMLDSQTVAGQMLHLNGIALREKFFVDVYVAGLYLAEKSTDPDAILQKDETRMLVMYFVHDVEASKINDAWYEGLENNVAPISPELRAKFDQLAEMMSDIKEDESMTFIYEPRRGTTVIVKRATKGTIPGKDFADAILATWIGPNPGPGINFKEALLGQ</sequence>
<accession>A0ABM8I310</accession>
<reference evidence="3" key="1">
    <citation type="journal article" date="2022" name="Arch. Microbiol.">
        <title>Pseudodesulfovibrio sediminis sp. nov., a mesophilic and neutrophilic sulfate-reducing bacterium isolated from sediment of a brackish lake.</title>
        <authorList>
            <person name="Takahashi A."/>
            <person name="Kojima H."/>
            <person name="Watanabe M."/>
            <person name="Fukui M."/>
        </authorList>
    </citation>
    <scope>NUCLEOTIDE SEQUENCE</scope>
    <source>
        <strain evidence="3">SF6</strain>
    </source>
</reference>
<dbReference type="InterPro" id="IPR016088">
    <property type="entry name" value="Chalcone_isomerase_3-sand"/>
</dbReference>
<dbReference type="InterPro" id="IPR016087">
    <property type="entry name" value="Chalcone_isomerase"/>
</dbReference>
<evidence type="ECO:0000313" key="3">
    <source>
        <dbReference type="EMBL" id="BCS87018.1"/>
    </source>
</evidence>
<dbReference type="EMBL" id="AP024485">
    <property type="protein sequence ID" value="BCS87018.1"/>
    <property type="molecule type" value="Genomic_DNA"/>
</dbReference>
<gene>
    <name evidence="3" type="ORF">PSDVSF_02600</name>
</gene>
<dbReference type="SUPFAM" id="SSF54626">
    <property type="entry name" value="Chalcone isomerase"/>
    <property type="match status" value="1"/>
</dbReference>
<dbReference type="InterPro" id="IPR036298">
    <property type="entry name" value="Chalcone_isomerase_sf"/>
</dbReference>
<feature type="domain" description="Chalcone isomerase" evidence="2">
    <location>
        <begin position="24"/>
        <end position="186"/>
    </location>
</feature>